<dbReference type="PANTHER" id="PTHR43701">
    <property type="entry name" value="MEMBRANE TRANSPORTER PROTEIN MJ0441-RELATED"/>
    <property type="match status" value="1"/>
</dbReference>
<feature type="transmembrane region" description="Helical" evidence="6">
    <location>
        <begin position="177"/>
        <end position="210"/>
    </location>
</feature>
<comment type="caution">
    <text evidence="8">The sequence shown here is derived from an EMBL/GenBank/DDBJ whole genome shotgun (WGS) entry which is preliminary data.</text>
</comment>
<dbReference type="PANTHER" id="PTHR43701:SF2">
    <property type="entry name" value="MEMBRANE TRANSPORTER PROTEIN YJNA-RELATED"/>
    <property type="match status" value="1"/>
</dbReference>
<reference evidence="9" key="1">
    <citation type="journal article" date="2019" name="Int. J. Syst. Evol. Microbiol.">
        <title>The Global Catalogue of Microorganisms (GCM) 10K type strain sequencing project: providing services to taxonomists for standard genome sequencing and annotation.</title>
        <authorList>
            <consortium name="The Broad Institute Genomics Platform"/>
            <consortium name="The Broad Institute Genome Sequencing Center for Infectious Disease"/>
            <person name="Wu L."/>
            <person name="Ma J."/>
        </authorList>
    </citation>
    <scope>NUCLEOTIDE SEQUENCE [LARGE SCALE GENOMIC DNA]</scope>
    <source>
        <strain evidence="9">JCM 16703</strain>
    </source>
</reference>
<evidence type="ECO:0000256" key="7">
    <source>
        <dbReference type="SAM" id="MobiDB-lite"/>
    </source>
</evidence>
<evidence type="ECO:0000256" key="1">
    <source>
        <dbReference type="ARBA" id="ARBA00004141"/>
    </source>
</evidence>
<dbReference type="RefSeq" id="WP_344733975.1">
    <property type="nucleotide sequence ID" value="NZ_BAAAZH010000020.1"/>
</dbReference>
<keyword evidence="3 6" id="KW-0812">Transmembrane</keyword>
<dbReference type="Proteomes" id="UP001501495">
    <property type="component" value="Unassembled WGS sequence"/>
</dbReference>
<evidence type="ECO:0000256" key="4">
    <source>
        <dbReference type="ARBA" id="ARBA00022989"/>
    </source>
</evidence>
<evidence type="ECO:0000313" key="9">
    <source>
        <dbReference type="Proteomes" id="UP001501495"/>
    </source>
</evidence>
<keyword evidence="4 6" id="KW-1133">Transmembrane helix</keyword>
<evidence type="ECO:0000256" key="5">
    <source>
        <dbReference type="ARBA" id="ARBA00023136"/>
    </source>
</evidence>
<comment type="similarity">
    <text evidence="2 6">Belongs to the 4-toluene sulfonate uptake permease (TSUP) (TC 2.A.102) family.</text>
</comment>
<keyword evidence="9" id="KW-1185">Reference proteome</keyword>
<accession>A0ABP7XPF3</accession>
<keyword evidence="5 6" id="KW-0472">Membrane</keyword>
<feature type="transmembrane region" description="Helical" evidence="6">
    <location>
        <begin position="7"/>
        <end position="37"/>
    </location>
</feature>
<name>A0ABP7XPF3_9ACTN</name>
<evidence type="ECO:0000256" key="3">
    <source>
        <dbReference type="ARBA" id="ARBA00022692"/>
    </source>
</evidence>
<dbReference type="Pfam" id="PF01925">
    <property type="entry name" value="TauE"/>
    <property type="match status" value="1"/>
</dbReference>
<dbReference type="InterPro" id="IPR002781">
    <property type="entry name" value="TM_pro_TauE-like"/>
</dbReference>
<evidence type="ECO:0000313" key="8">
    <source>
        <dbReference type="EMBL" id="GAA4121819.1"/>
    </source>
</evidence>
<organism evidence="8 9">
    <name type="scientific">Nocardioides fonticola</name>
    <dbReference type="NCBI Taxonomy" id="450363"/>
    <lineage>
        <taxon>Bacteria</taxon>
        <taxon>Bacillati</taxon>
        <taxon>Actinomycetota</taxon>
        <taxon>Actinomycetes</taxon>
        <taxon>Propionibacteriales</taxon>
        <taxon>Nocardioidaceae</taxon>
        <taxon>Nocardioides</taxon>
    </lineage>
</organism>
<evidence type="ECO:0000256" key="2">
    <source>
        <dbReference type="ARBA" id="ARBA00009142"/>
    </source>
</evidence>
<gene>
    <name evidence="8" type="ORF">GCM10022215_27070</name>
</gene>
<feature type="transmembrane region" description="Helical" evidence="6">
    <location>
        <begin position="244"/>
        <end position="261"/>
    </location>
</feature>
<feature type="transmembrane region" description="Helical" evidence="6">
    <location>
        <begin position="43"/>
        <end position="63"/>
    </location>
</feature>
<keyword evidence="6" id="KW-1003">Cell membrane</keyword>
<comment type="subcellular location">
    <subcellularLocation>
        <location evidence="6">Cell membrane</location>
        <topology evidence="6">Multi-pass membrane protein</topology>
    </subcellularLocation>
    <subcellularLocation>
        <location evidence="1">Membrane</location>
        <topology evidence="1">Multi-pass membrane protein</topology>
    </subcellularLocation>
</comment>
<sequence length="294" mass="29491">MGIVLPVLLGIVIGLVLGGLGGGGAILTVPALVFLVGENAAEATTSSVVIVGLAAITGAVGHIRSGRVDWRLGAGFAAAGIPAAWLGSQLTHQVDEAVLLVGFSVLMVLAAVAMVKQPTCADSPEGCADIRARFHAWVTDRRTDRSPTTAPRPAGTPGDGAVAVLTPTSTAVVSTPWPAVAVVGVLVGFLTGFFGVGGGFVIVPALVLVLGLPMHRAVGTSLVVVALNSATALASRAGTAEFDWSVIVPFALAAMTATLLGRRLADRLPGARLRSGFAALLVAVAAYTALNALL</sequence>
<dbReference type="EMBL" id="BAAAZH010000020">
    <property type="protein sequence ID" value="GAA4121819.1"/>
    <property type="molecule type" value="Genomic_DNA"/>
</dbReference>
<feature type="transmembrane region" description="Helical" evidence="6">
    <location>
        <begin position="217"/>
        <end position="238"/>
    </location>
</feature>
<feature type="transmembrane region" description="Helical" evidence="6">
    <location>
        <begin position="273"/>
        <end position="293"/>
    </location>
</feature>
<dbReference type="InterPro" id="IPR051598">
    <property type="entry name" value="TSUP/Inactive_protease-like"/>
</dbReference>
<protein>
    <recommendedName>
        <fullName evidence="6">Probable membrane transporter protein</fullName>
    </recommendedName>
</protein>
<feature type="region of interest" description="Disordered" evidence="7">
    <location>
        <begin position="141"/>
        <end position="160"/>
    </location>
</feature>
<evidence type="ECO:0000256" key="6">
    <source>
        <dbReference type="RuleBase" id="RU363041"/>
    </source>
</evidence>
<feature type="compositionally biased region" description="Low complexity" evidence="7">
    <location>
        <begin position="147"/>
        <end position="160"/>
    </location>
</feature>
<proteinExistence type="inferred from homology"/>
<feature type="transmembrane region" description="Helical" evidence="6">
    <location>
        <begin position="97"/>
        <end position="115"/>
    </location>
</feature>